<accession>V5E1B8</accession>
<evidence type="ECO:0000313" key="3">
    <source>
        <dbReference type="Proteomes" id="UP000017842"/>
    </source>
</evidence>
<feature type="transmembrane region" description="Helical" evidence="1">
    <location>
        <begin position="6"/>
        <end position="29"/>
    </location>
</feature>
<reference evidence="2 3" key="1">
    <citation type="journal article" date="2013" name="Genome Announc.">
        <title>Draft Genome Sequence of the Methanotrophic Gammaproteobacterium Methyloglobulus morosus DSM 22980 Strain KoM1.</title>
        <authorList>
            <person name="Poehlein A."/>
            <person name="Deutzmann J.S."/>
            <person name="Daniel R."/>
            <person name="Simeonova D.D."/>
        </authorList>
    </citation>
    <scope>NUCLEOTIDE SEQUENCE [LARGE SCALE GENOMIC DNA]</scope>
    <source>
        <strain evidence="2 3">KoM1</strain>
    </source>
</reference>
<comment type="caution">
    <text evidence="2">The sequence shown here is derived from an EMBL/GenBank/DDBJ whole genome shotgun (WGS) entry which is preliminary data.</text>
</comment>
<dbReference type="Proteomes" id="UP000017842">
    <property type="component" value="Unassembled WGS sequence"/>
</dbReference>
<keyword evidence="1" id="KW-0812">Transmembrane</keyword>
<dbReference type="AlphaFoldDB" id="V5E1B8"/>
<organism evidence="2 3">
    <name type="scientific">Methyloglobulus morosus KoM1</name>
    <dbReference type="NCBI Taxonomy" id="1116472"/>
    <lineage>
        <taxon>Bacteria</taxon>
        <taxon>Pseudomonadati</taxon>
        <taxon>Pseudomonadota</taxon>
        <taxon>Gammaproteobacteria</taxon>
        <taxon>Methylococcales</taxon>
        <taxon>Methylococcaceae</taxon>
        <taxon>Methyloglobulus</taxon>
    </lineage>
</organism>
<evidence type="ECO:0008006" key="4">
    <source>
        <dbReference type="Google" id="ProtNLM"/>
    </source>
</evidence>
<evidence type="ECO:0000256" key="1">
    <source>
        <dbReference type="SAM" id="Phobius"/>
    </source>
</evidence>
<sequence length="133" mass="14666">MLSPLSMTIIVAIIAVVVCIMVVAFVCLVRKHQKLKRDHEDLTEIVHGHNNDLRELFAASLTMDDRMAAVDGQLRVLSAKMNDFQQSEASNHPYSSAIQKVRSGASVSELMQNSGLSQDEAALLIRLHGSKPR</sequence>
<dbReference type="InterPro" id="IPR021244">
    <property type="entry name" value="DUF2802"/>
</dbReference>
<dbReference type="EMBL" id="AYLO01000025">
    <property type="protein sequence ID" value="ESS73351.1"/>
    <property type="molecule type" value="Genomic_DNA"/>
</dbReference>
<gene>
    <name evidence="2" type="ORF">MGMO_25c00290</name>
</gene>
<keyword evidence="3" id="KW-1185">Reference proteome</keyword>
<dbReference type="Pfam" id="PF10975">
    <property type="entry name" value="DUF2802"/>
    <property type="match status" value="1"/>
</dbReference>
<protein>
    <recommendedName>
        <fullName evidence="4">DUF2802 domain-containing protein</fullName>
    </recommendedName>
</protein>
<keyword evidence="1" id="KW-1133">Transmembrane helix</keyword>
<dbReference type="eggNOG" id="ENOG5033IPS">
    <property type="taxonomic scope" value="Bacteria"/>
</dbReference>
<proteinExistence type="predicted"/>
<dbReference type="RefSeq" id="WP_023493664.1">
    <property type="nucleotide sequence ID" value="NZ_AYLO01000025.1"/>
</dbReference>
<dbReference type="STRING" id="1116472.MGMO_25c00290"/>
<keyword evidence="1" id="KW-0472">Membrane</keyword>
<dbReference type="OrthoDB" id="7068231at2"/>
<evidence type="ECO:0000313" key="2">
    <source>
        <dbReference type="EMBL" id="ESS73351.1"/>
    </source>
</evidence>
<name>V5E1B8_9GAMM</name>